<dbReference type="Proteomes" id="UP000001137">
    <property type="component" value="Chromosome"/>
</dbReference>
<evidence type="ECO:0000313" key="1">
    <source>
        <dbReference type="EMBL" id="ABW01847.1"/>
    </source>
</evidence>
<dbReference type="PANTHER" id="PTHR42824:SF1">
    <property type="entry name" value="GLUTAMINE AMIDOTRANSFERASE YAFJ-RELATED"/>
    <property type="match status" value="1"/>
</dbReference>
<dbReference type="Pfam" id="PF13522">
    <property type="entry name" value="GATase_6"/>
    <property type="match status" value="1"/>
</dbReference>
<gene>
    <name evidence="1" type="ordered locus">Cmaq_1016</name>
</gene>
<dbReference type="KEGG" id="cma:Cmaq_1016"/>
<accession>A8MDJ1</accession>
<dbReference type="eggNOG" id="arCOG03639">
    <property type="taxonomic scope" value="Archaea"/>
</dbReference>
<dbReference type="EMBL" id="CP000852">
    <property type="protein sequence ID" value="ABW01847.1"/>
    <property type="molecule type" value="Genomic_DNA"/>
</dbReference>
<protein>
    <submittedName>
        <fullName evidence="1">Glutamine amidotransferase-like protein</fullName>
    </submittedName>
</protein>
<sequence>MLVDLIMCRFAALTVSDPVLVKETLLKLKEAARVDPMGPSGVVDHSDGWGLAVMQGNPRDGVLTLYKATKPIYSDSSFNTMLELITQSKGVVYSGVVHVLNADDKSVVNTITVHPVNAQVSDGELYLVHNGVVDKFKVYEYLRSKYGVRLRVELMNDTYVLAQLLARIYDDTGDLSHVLSRLAGLIRDGNWLKSALNTGILLIKPSAVNVYVTSMYSSSVLSNEKRRKYYNLFMIKSSLGAVMASSTLIKAYGLGNGTVDEVEPKGNELIQCELSLNSINCQEA</sequence>
<name>A8MDJ1_CALMQ</name>
<keyword evidence="1" id="KW-0808">Transferase</keyword>
<keyword evidence="2" id="KW-1185">Reference proteome</keyword>
<evidence type="ECO:0000313" key="2">
    <source>
        <dbReference type="Proteomes" id="UP000001137"/>
    </source>
</evidence>
<proteinExistence type="predicted"/>
<reference evidence="1 2" key="1">
    <citation type="submission" date="2007-10" db="EMBL/GenBank/DDBJ databases">
        <title>Complete sequence of Caldivirga maquilingensis IC-167.</title>
        <authorList>
            <consortium name="US DOE Joint Genome Institute"/>
            <person name="Copeland A."/>
            <person name="Lucas S."/>
            <person name="Lapidus A."/>
            <person name="Barry K."/>
            <person name="Glavina del Rio T."/>
            <person name="Dalin E."/>
            <person name="Tice H."/>
            <person name="Pitluck S."/>
            <person name="Saunders E."/>
            <person name="Brettin T."/>
            <person name="Bruce D."/>
            <person name="Detter J.C."/>
            <person name="Han C."/>
            <person name="Schmutz J."/>
            <person name="Larimer F."/>
            <person name="Land M."/>
            <person name="Hauser L."/>
            <person name="Kyrpides N."/>
            <person name="Ivanova N."/>
            <person name="Biddle J.F."/>
            <person name="Zhang Z."/>
            <person name="Fitz-Gibbon S.T."/>
            <person name="Lowe T.M."/>
            <person name="Saltikov C."/>
            <person name="House C.H."/>
            <person name="Richardson P."/>
        </authorList>
    </citation>
    <scope>NUCLEOTIDE SEQUENCE [LARGE SCALE GENOMIC DNA]</scope>
    <source>
        <strain evidence="2">ATCC 700844 / DSM 13496 / JCM 10307 / IC-167</strain>
    </source>
</reference>
<dbReference type="HOGENOM" id="CLU_086262_0_0_2"/>
<organism evidence="1 2">
    <name type="scientific">Caldivirga maquilingensis (strain ATCC 700844 / DSM 13496 / JCM 10307 / IC-167)</name>
    <dbReference type="NCBI Taxonomy" id="397948"/>
    <lineage>
        <taxon>Archaea</taxon>
        <taxon>Thermoproteota</taxon>
        <taxon>Thermoprotei</taxon>
        <taxon>Thermoproteales</taxon>
        <taxon>Thermoproteaceae</taxon>
        <taxon>Caldivirga</taxon>
    </lineage>
</organism>
<dbReference type="InterPro" id="IPR029055">
    <property type="entry name" value="Ntn_hydrolases_N"/>
</dbReference>
<dbReference type="GO" id="GO:0016740">
    <property type="term" value="F:transferase activity"/>
    <property type="evidence" value="ECO:0007669"/>
    <property type="project" value="UniProtKB-KW"/>
</dbReference>
<dbReference type="STRING" id="397948.Cmaq_1016"/>
<dbReference type="AlphaFoldDB" id="A8MDJ1"/>
<dbReference type="PANTHER" id="PTHR42824">
    <property type="entry name" value="GLUTAMINE AMIDOTRANSFERASE"/>
    <property type="match status" value="1"/>
</dbReference>
<keyword evidence="1" id="KW-0315">Glutamine amidotransferase</keyword>
<dbReference type="SUPFAM" id="SSF56235">
    <property type="entry name" value="N-terminal nucleophile aminohydrolases (Ntn hydrolases)"/>
    <property type="match status" value="1"/>
</dbReference>
<dbReference type="Gene3D" id="3.60.20.10">
    <property type="entry name" value="Glutamine Phosphoribosylpyrophosphate, subunit 1, domain 1"/>
    <property type="match status" value="1"/>
</dbReference>